<dbReference type="InterPro" id="IPR036390">
    <property type="entry name" value="WH_DNA-bd_sf"/>
</dbReference>
<dbReference type="Pfam" id="PF00392">
    <property type="entry name" value="GntR"/>
    <property type="match status" value="1"/>
</dbReference>
<sequence>MSRSFQDAQLINGAEPNEPGPERPTVLETIREAIMRGEFVPDQRLVEADLSERFSASRSAVRFALLQLTNEGLVERIPHRGARVRAVSLDEAIEITEVRMAVEGLCAAKAARRVNEAEALELRGIGIRMADAVAAGNVLGYSEANRLLHQRVRELSGQATAARVLEQFRAQSVRHQFRLAMQPERPAVSLPEHQAIIDAICARDPEAAEAATRRHLTSVIEALKKITTTKIEAGMADHPTPSERARELVRGAYDVHIHVAPDVMRRRIDDLTLAPKFTEVGLAGFVLKSHYLPTGERAAVVRAAVPGFGAVGAITLNASVGGMNPIAVELAARSGAQVVWLPTVDSSNQRECTALDPEGARPPMWAQLQDELRAEGMAADPVEVVGADGQVLEATQQVLRVIAKHDMTLATGHLSAAEIDAVIDAAVVAGIRRIVVTHPEFTSQRVAVDLQRRLAAKGALLERCFTTPYTGKVSWELWLENIRAVGAEHSVLSSDLGQPFNPPVEDGLALLADQLLAAGFTEDEVRLMAVHNSRWLAGADDRRVGSDLAAAERRS</sequence>
<dbReference type="InterPro" id="IPR046249">
    <property type="entry name" value="DUF6282"/>
</dbReference>
<dbReference type="EMBL" id="JBHUCO010000047">
    <property type="protein sequence ID" value="MFD1522645.1"/>
    <property type="molecule type" value="Genomic_DNA"/>
</dbReference>
<keyword evidence="1" id="KW-0805">Transcription regulation</keyword>
<dbReference type="InterPro" id="IPR032466">
    <property type="entry name" value="Metal_Hydrolase"/>
</dbReference>
<gene>
    <name evidence="6" type="ORF">ACFSJD_34485</name>
</gene>
<dbReference type="InterPro" id="IPR036388">
    <property type="entry name" value="WH-like_DNA-bd_sf"/>
</dbReference>
<dbReference type="InterPro" id="IPR000524">
    <property type="entry name" value="Tscrpt_reg_HTH_GntR"/>
</dbReference>
<dbReference type="RefSeq" id="WP_344728104.1">
    <property type="nucleotide sequence ID" value="NZ_BAAAUS010000049.1"/>
</dbReference>
<feature type="domain" description="HTH gntR-type" evidence="5">
    <location>
        <begin position="20"/>
        <end position="87"/>
    </location>
</feature>
<dbReference type="Proteomes" id="UP001597114">
    <property type="component" value="Unassembled WGS sequence"/>
</dbReference>
<evidence type="ECO:0000313" key="6">
    <source>
        <dbReference type="EMBL" id="MFD1522645.1"/>
    </source>
</evidence>
<dbReference type="PANTHER" id="PTHR43537:SF24">
    <property type="entry name" value="GLUCONATE OPERON TRANSCRIPTIONAL REPRESSOR"/>
    <property type="match status" value="1"/>
</dbReference>
<accession>A0ABW4F730</accession>
<evidence type="ECO:0000259" key="5">
    <source>
        <dbReference type="PROSITE" id="PS50949"/>
    </source>
</evidence>
<evidence type="ECO:0000256" key="2">
    <source>
        <dbReference type="ARBA" id="ARBA00023125"/>
    </source>
</evidence>
<comment type="caution">
    <text evidence="6">The sequence shown here is derived from an EMBL/GenBank/DDBJ whole genome shotgun (WGS) entry which is preliminary data.</text>
</comment>
<protein>
    <submittedName>
        <fullName evidence="6">DUF6282 family protein</fullName>
    </submittedName>
</protein>
<reference evidence="7" key="1">
    <citation type="journal article" date="2019" name="Int. J. Syst. Evol. Microbiol.">
        <title>The Global Catalogue of Microorganisms (GCM) 10K type strain sequencing project: providing services to taxonomists for standard genome sequencing and annotation.</title>
        <authorList>
            <consortium name="The Broad Institute Genomics Platform"/>
            <consortium name="The Broad Institute Genome Sequencing Center for Infectious Disease"/>
            <person name="Wu L."/>
            <person name="Ma J."/>
        </authorList>
    </citation>
    <scope>NUCLEOTIDE SEQUENCE [LARGE SCALE GENOMIC DNA]</scope>
    <source>
        <strain evidence="7">CCM 7043</strain>
    </source>
</reference>
<name>A0ABW4F730_9PSEU</name>
<dbReference type="Gene3D" id="1.20.120.530">
    <property type="entry name" value="GntR ligand-binding domain-like"/>
    <property type="match status" value="1"/>
</dbReference>
<evidence type="ECO:0000313" key="7">
    <source>
        <dbReference type="Proteomes" id="UP001597114"/>
    </source>
</evidence>
<evidence type="ECO:0000256" key="1">
    <source>
        <dbReference type="ARBA" id="ARBA00023015"/>
    </source>
</evidence>
<dbReference type="InterPro" id="IPR011711">
    <property type="entry name" value="GntR_C"/>
</dbReference>
<dbReference type="Pfam" id="PF19799">
    <property type="entry name" value="DUF6282"/>
    <property type="match status" value="1"/>
</dbReference>
<keyword evidence="7" id="KW-1185">Reference proteome</keyword>
<dbReference type="PROSITE" id="PS50949">
    <property type="entry name" value="HTH_GNTR"/>
    <property type="match status" value="1"/>
</dbReference>
<organism evidence="6 7">
    <name type="scientific">Pseudonocardia yunnanensis</name>
    <dbReference type="NCBI Taxonomy" id="58107"/>
    <lineage>
        <taxon>Bacteria</taxon>
        <taxon>Bacillati</taxon>
        <taxon>Actinomycetota</taxon>
        <taxon>Actinomycetes</taxon>
        <taxon>Pseudonocardiales</taxon>
        <taxon>Pseudonocardiaceae</taxon>
        <taxon>Pseudonocardia</taxon>
    </lineage>
</organism>
<feature type="region of interest" description="Disordered" evidence="4">
    <location>
        <begin position="1"/>
        <end position="24"/>
    </location>
</feature>
<dbReference type="SMART" id="SM00895">
    <property type="entry name" value="FCD"/>
    <property type="match status" value="1"/>
</dbReference>
<dbReference type="Gene3D" id="1.10.10.10">
    <property type="entry name" value="Winged helix-like DNA-binding domain superfamily/Winged helix DNA-binding domain"/>
    <property type="match status" value="1"/>
</dbReference>
<dbReference type="SUPFAM" id="SSF46785">
    <property type="entry name" value="Winged helix' DNA-binding domain"/>
    <property type="match status" value="1"/>
</dbReference>
<keyword evidence="3" id="KW-0804">Transcription</keyword>
<dbReference type="SUPFAM" id="SSF48008">
    <property type="entry name" value="GntR ligand-binding domain-like"/>
    <property type="match status" value="1"/>
</dbReference>
<dbReference type="CDD" id="cd07377">
    <property type="entry name" value="WHTH_GntR"/>
    <property type="match status" value="1"/>
</dbReference>
<proteinExistence type="predicted"/>
<dbReference type="Pfam" id="PF07729">
    <property type="entry name" value="FCD"/>
    <property type="match status" value="1"/>
</dbReference>
<evidence type="ECO:0000256" key="3">
    <source>
        <dbReference type="ARBA" id="ARBA00023163"/>
    </source>
</evidence>
<dbReference type="Gene3D" id="3.20.20.140">
    <property type="entry name" value="Metal-dependent hydrolases"/>
    <property type="match status" value="1"/>
</dbReference>
<keyword evidence="2" id="KW-0238">DNA-binding</keyword>
<dbReference type="InterPro" id="IPR008920">
    <property type="entry name" value="TF_FadR/GntR_C"/>
</dbReference>
<evidence type="ECO:0000256" key="4">
    <source>
        <dbReference type="SAM" id="MobiDB-lite"/>
    </source>
</evidence>
<dbReference type="PANTHER" id="PTHR43537">
    <property type="entry name" value="TRANSCRIPTIONAL REGULATOR, GNTR FAMILY"/>
    <property type="match status" value="1"/>
</dbReference>
<dbReference type="SMART" id="SM00345">
    <property type="entry name" value="HTH_GNTR"/>
    <property type="match status" value="1"/>
</dbReference>
<dbReference type="SUPFAM" id="SSF51556">
    <property type="entry name" value="Metallo-dependent hydrolases"/>
    <property type="match status" value="1"/>
</dbReference>